<dbReference type="AlphaFoldDB" id="A0A645GHS6"/>
<name>A0A645GHS6_9ZZZZ</name>
<feature type="domain" description="CRISPR associated protein Cas6 C-terminal" evidence="4">
    <location>
        <begin position="42"/>
        <end position="169"/>
    </location>
</feature>
<dbReference type="NCBIfam" id="TIGR01877">
    <property type="entry name" value="cas_cas6"/>
    <property type="match status" value="1"/>
</dbReference>
<dbReference type="InterPro" id="IPR049435">
    <property type="entry name" value="Cas_Cas6_C"/>
</dbReference>
<reference evidence="5" key="1">
    <citation type="submission" date="2019-08" db="EMBL/GenBank/DDBJ databases">
        <authorList>
            <person name="Kucharzyk K."/>
            <person name="Murdoch R.W."/>
            <person name="Higgins S."/>
            <person name="Loffler F."/>
        </authorList>
    </citation>
    <scope>NUCLEOTIDE SEQUENCE</scope>
</reference>
<dbReference type="Gene3D" id="3.30.70.1900">
    <property type="match status" value="1"/>
</dbReference>
<dbReference type="Pfam" id="PF01881">
    <property type="entry name" value="Cas_Cas6_C"/>
    <property type="match status" value="1"/>
</dbReference>
<evidence type="ECO:0000256" key="3">
    <source>
        <dbReference type="ARBA" id="ARBA00023118"/>
    </source>
</evidence>
<gene>
    <name evidence="5" type="ORF">SDC9_172738</name>
</gene>
<comment type="similarity">
    <text evidence="1">Belongs to the CRISPR-associated protein Cas6/Cse3/CasE family.</text>
</comment>
<dbReference type="PANTHER" id="PTHR36984:SF1">
    <property type="entry name" value="CRISPR-ASSOCIATED ENDORIBONUCLEASE CAS6 1"/>
    <property type="match status" value="1"/>
</dbReference>
<dbReference type="InterPro" id="IPR010156">
    <property type="entry name" value="CRISPR-assoc_prot_Cas6"/>
</dbReference>
<dbReference type="GO" id="GO:0003723">
    <property type="term" value="F:RNA binding"/>
    <property type="evidence" value="ECO:0007669"/>
    <property type="project" value="UniProtKB-KW"/>
</dbReference>
<dbReference type="GO" id="GO:0051607">
    <property type="term" value="P:defense response to virus"/>
    <property type="evidence" value="ECO:0007669"/>
    <property type="project" value="UniProtKB-KW"/>
</dbReference>
<dbReference type="CDD" id="cd21140">
    <property type="entry name" value="Cas6_I-like"/>
    <property type="match status" value="1"/>
</dbReference>
<dbReference type="GO" id="GO:0016788">
    <property type="term" value="F:hydrolase activity, acting on ester bonds"/>
    <property type="evidence" value="ECO:0007669"/>
    <property type="project" value="InterPro"/>
</dbReference>
<evidence type="ECO:0000256" key="1">
    <source>
        <dbReference type="ARBA" id="ARBA00005937"/>
    </source>
</evidence>
<evidence type="ECO:0000259" key="4">
    <source>
        <dbReference type="Pfam" id="PF01881"/>
    </source>
</evidence>
<sequence>MKLSITSPVNAILEQLANNALSLGEIRLGNNFLQCKEVTVENPQAESEEILVQTLSPIVCYSTLKKYDGSDFTHYHSPYDQEFGEQIHANLIKKFTLITSEKSELNQTIKIEKLGRIWESIRFFSPEDNRPIKGWNGNFRLTGSQELLQTALDAGLGAKNSSGFGCVELVERERRYK</sequence>
<accession>A0A645GHS6</accession>
<keyword evidence="3" id="KW-0051">Antiviral defense</keyword>
<protein>
    <recommendedName>
        <fullName evidence="4">CRISPR associated protein Cas6 C-terminal domain-containing protein</fullName>
    </recommendedName>
</protein>
<evidence type="ECO:0000256" key="2">
    <source>
        <dbReference type="ARBA" id="ARBA00022884"/>
    </source>
</evidence>
<dbReference type="PANTHER" id="PTHR36984">
    <property type="entry name" value="CRISPR-ASSOCIATED ENDORIBONUCLEASE CAS6 1"/>
    <property type="match status" value="1"/>
</dbReference>
<keyword evidence="2" id="KW-0694">RNA-binding</keyword>
<organism evidence="5">
    <name type="scientific">bioreactor metagenome</name>
    <dbReference type="NCBI Taxonomy" id="1076179"/>
    <lineage>
        <taxon>unclassified sequences</taxon>
        <taxon>metagenomes</taxon>
        <taxon>ecological metagenomes</taxon>
    </lineage>
</organism>
<dbReference type="EMBL" id="VSSQ01074470">
    <property type="protein sequence ID" value="MPN25329.1"/>
    <property type="molecule type" value="Genomic_DNA"/>
</dbReference>
<evidence type="ECO:0000313" key="5">
    <source>
        <dbReference type="EMBL" id="MPN25329.1"/>
    </source>
</evidence>
<proteinExistence type="inferred from homology"/>
<comment type="caution">
    <text evidence="5">The sequence shown here is derived from an EMBL/GenBank/DDBJ whole genome shotgun (WGS) entry which is preliminary data.</text>
</comment>